<evidence type="ECO:0000256" key="10">
    <source>
        <dbReference type="HAMAP-Rule" id="MF_00121"/>
    </source>
</evidence>
<evidence type="ECO:0000256" key="7">
    <source>
        <dbReference type="ARBA" id="ARBA00024799"/>
    </source>
</evidence>
<dbReference type="NCBIfam" id="NF004014">
    <property type="entry name" value="PRK05477.1-4"/>
    <property type="match status" value="1"/>
</dbReference>
<keyword evidence="5 10" id="KW-0067">ATP-binding</keyword>
<dbReference type="InterPro" id="IPR014746">
    <property type="entry name" value="Gln_synth/guanido_kin_cat_dom"/>
</dbReference>
<dbReference type="Pfam" id="PF02934">
    <property type="entry name" value="GatB_N"/>
    <property type="match status" value="1"/>
</dbReference>
<dbReference type="Gene3D" id="1.10.10.410">
    <property type="match status" value="1"/>
</dbReference>
<name>A0A1M6T004_9FIRM</name>
<dbReference type="FunFam" id="1.10.150.380:FF:000001">
    <property type="entry name" value="Aspartyl/glutamyl-tRNA(Asn/Gln) amidotransferase subunit B"/>
    <property type="match status" value="1"/>
</dbReference>
<dbReference type="InterPro" id="IPR006075">
    <property type="entry name" value="Asn/Gln-tRNA_Trfase_suB/E_cat"/>
</dbReference>
<comment type="catalytic activity">
    <reaction evidence="8 10">
        <text>L-aspartyl-tRNA(Asn) + L-glutamine + ATP + H2O = L-asparaginyl-tRNA(Asn) + L-glutamate + ADP + phosphate + 2 H(+)</text>
        <dbReference type="Rhea" id="RHEA:14513"/>
        <dbReference type="Rhea" id="RHEA-COMP:9674"/>
        <dbReference type="Rhea" id="RHEA-COMP:9677"/>
        <dbReference type="ChEBI" id="CHEBI:15377"/>
        <dbReference type="ChEBI" id="CHEBI:15378"/>
        <dbReference type="ChEBI" id="CHEBI:29985"/>
        <dbReference type="ChEBI" id="CHEBI:30616"/>
        <dbReference type="ChEBI" id="CHEBI:43474"/>
        <dbReference type="ChEBI" id="CHEBI:58359"/>
        <dbReference type="ChEBI" id="CHEBI:78515"/>
        <dbReference type="ChEBI" id="CHEBI:78516"/>
        <dbReference type="ChEBI" id="CHEBI:456216"/>
    </reaction>
</comment>
<dbReference type="HAMAP" id="MF_00121">
    <property type="entry name" value="GatB"/>
    <property type="match status" value="1"/>
</dbReference>
<comment type="catalytic activity">
    <reaction evidence="9 10">
        <text>L-glutamyl-tRNA(Gln) + L-glutamine + ATP + H2O = L-glutaminyl-tRNA(Gln) + L-glutamate + ADP + phosphate + H(+)</text>
        <dbReference type="Rhea" id="RHEA:17521"/>
        <dbReference type="Rhea" id="RHEA-COMP:9681"/>
        <dbReference type="Rhea" id="RHEA-COMP:9684"/>
        <dbReference type="ChEBI" id="CHEBI:15377"/>
        <dbReference type="ChEBI" id="CHEBI:15378"/>
        <dbReference type="ChEBI" id="CHEBI:29985"/>
        <dbReference type="ChEBI" id="CHEBI:30616"/>
        <dbReference type="ChEBI" id="CHEBI:43474"/>
        <dbReference type="ChEBI" id="CHEBI:58359"/>
        <dbReference type="ChEBI" id="CHEBI:78520"/>
        <dbReference type="ChEBI" id="CHEBI:78521"/>
        <dbReference type="ChEBI" id="CHEBI:456216"/>
    </reaction>
</comment>
<evidence type="ECO:0000259" key="11">
    <source>
        <dbReference type="SMART" id="SM00845"/>
    </source>
</evidence>
<dbReference type="SMART" id="SM00845">
    <property type="entry name" value="GatB_Yqey"/>
    <property type="match status" value="1"/>
</dbReference>
<comment type="similarity">
    <text evidence="1 10">Belongs to the GatB/GatE family. GatB subfamily.</text>
</comment>
<dbReference type="Gene3D" id="1.10.150.380">
    <property type="entry name" value="GatB domain, N-terminal subdomain"/>
    <property type="match status" value="1"/>
</dbReference>
<dbReference type="EC" id="6.3.5.-" evidence="10"/>
<comment type="subunit">
    <text evidence="2 10">Heterotrimer of A, B and C subunits.</text>
</comment>
<evidence type="ECO:0000256" key="1">
    <source>
        <dbReference type="ARBA" id="ARBA00005306"/>
    </source>
</evidence>
<dbReference type="InterPro" id="IPR017958">
    <property type="entry name" value="Gln-tRNA_amidoTrfase_suB_CS"/>
</dbReference>
<dbReference type="NCBIfam" id="NF004012">
    <property type="entry name" value="PRK05477.1-2"/>
    <property type="match status" value="1"/>
</dbReference>
<gene>
    <name evidence="10" type="primary">gatB</name>
    <name evidence="12" type="ORF">SAMN02745883_02197</name>
</gene>
<dbReference type="Proteomes" id="UP000184082">
    <property type="component" value="Unassembled WGS sequence"/>
</dbReference>
<sequence length="497" mass="57601">MSKILNIIEKGQNLEKSKPRGGENMEYKTIIGLEIHVELNTKTKIFCSCSTKFDKEPNIQCCPVCLGLPGALPVLNKKVVEFGIKTGLALNCVIADESKLDRKNYFYPDLPKGYQISQYDKPICTDGYLEIDSGKCIKKIGIKRIHIEEDAGKTIYSQNGDILLDYNRAGMPLIEIVTKPDLNSSQETYNFLNKFKSILEYIEVSDCKMEEGSLRCDVNINVVNSDKNLKSNIVEIKNLNSFKAVVKAIEFEEKRHIRLLSEGKNTIRETRRWDEKKNETVSMRKKEEVYDYRYFREPDIVMFNIEKSWIESIKKTLPELPHDKKERFIREYKLPEYDAQVIVSSKKLADFFENTVKEVKNSKLVSNWIMTEFLRLLKEFEIDLDNIKFSHEDFVELLKFIENGVVNNNLGKKVLSQMFKTGKSSKEIIKEKNLEQITDRKTIEKIVVNVIRTNQKSVQDYRNGKERALAYIIGQVMKETKGKANPQLVNKIIKELI</sequence>
<evidence type="ECO:0000256" key="3">
    <source>
        <dbReference type="ARBA" id="ARBA00022598"/>
    </source>
</evidence>
<feature type="domain" description="Asn/Gln amidotransferase" evidence="11">
    <location>
        <begin position="350"/>
        <end position="497"/>
    </location>
</feature>
<dbReference type="SUPFAM" id="SSF55931">
    <property type="entry name" value="Glutamine synthetase/guanido kinase"/>
    <property type="match status" value="1"/>
</dbReference>
<dbReference type="FunFam" id="1.10.10.410:FF:000001">
    <property type="entry name" value="Aspartyl/glutamyl-tRNA(Asn/Gln) amidotransferase subunit B"/>
    <property type="match status" value="1"/>
</dbReference>
<dbReference type="GO" id="GO:0050567">
    <property type="term" value="F:glutaminyl-tRNA synthase (glutamine-hydrolyzing) activity"/>
    <property type="evidence" value="ECO:0007669"/>
    <property type="project" value="UniProtKB-UniRule"/>
</dbReference>
<dbReference type="AlphaFoldDB" id="A0A1M6T004"/>
<dbReference type="GO" id="GO:0050566">
    <property type="term" value="F:asparaginyl-tRNA synthase (glutamine-hydrolyzing) activity"/>
    <property type="evidence" value="ECO:0007669"/>
    <property type="project" value="RHEA"/>
</dbReference>
<dbReference type="InterPro" id="IPR003789">
    <property type="entry name" value="Asn/Gln_tRNA_amidoTrase-B-like"/>
</dbReference>
<dbReference type="PANTHER" id="PTHR11659:SF0">
    <property type="entry name" value="GLUTAMYL-TRNA(GLN) AMIDOTRANSFERASE SUBUNIT B, MITOCHONDRIAL"/>
    <property type="match status" value="1"/>
</dbReference>
<dbReference type="GO" id="GO:0016740">
    <property type="term" value="F:transferase activity"/>
    <property type="evidence" value="ECO:0007669"/>
    <property type="project" value="UniProtKB-KW"/>
</dbReference>
<dbReference type="GO" id="GO:0005524">
    <property type="term" value="F:ATP binding"/>
    <property type="evidence" value="ECO:0007669"/>
    <property type="project" value="UniProtKB-KW"/>
</dbReference>
<keyword evidence="3 10" id="KW-0436">Ligase</keyword>
<dbReference type="NCBIfam" id="TIGR00133">
    <property type="entry name" value="gatB"/>
    <property type="match status" value="1"/>
</dbReference>
<dbReference type="GO" id="GO:0070681">
    <property type="term" value="P:glutaminyl-tRNAGln biosynthesis via transamidation"/>
    <property type="evidence" value="ECO:0007669"/>
    <property type="project" value="TreeGrafter"/>
</dbReference>
<keyword evidence="6 10" id="KW-0648">Protein biosynthesis</keyword>
<dbReference type="Pfam" id="PF02637">
    <property type="entry name" value="GatB_Yqey"/>
    <property type="match status" value="1"/>
</dbReference>
<dbReference type="InterPro" id="IPR023168">
    <property type="entry name" value="GatB_Yqey_C_2"/>
</dbReference>
<evidence type="ECO:0000256" key="6">
    <source>
        <dbReference type="ARBA" id="ARBA00022917"/>
    </source>
</evidence>
<organism evidence="12 13">
    <name type="scientific">Caminicella sporogenes DSM 14501</name>
    <dbReference type="NCBI Taxonomy" id="1121266"/>
    <lineage>
        <taxon>Bacteria</taxon>
        <taxon>Bacillati</taxon>
        <taxon>Bacillota</taxon>
        <taxon>Clostridia</taxon>
        <taxon>Peptostreptococcales</taxon>
        <taxon>Caminicellaceae</taxon>
        <taxon>Caminicella</taxon>
    </lineage>
</organism>
<proteinExistence type="inferred from homology"/>
<keyword evidence="4 10" id="KW-0547">Nucleotide-binding</keyword>
<keyword evidence="12" id="KW-0808">Transferase</keyword>
<dbReference type="InterPro" id="IPR017959">
    <property type="entry name" value="Asn/Gln-tRNA_amidoTrfase_suB/E"/>
</dbReference>
<dbReference type="SUPFAM" id="SSF89095">
    <property type="entry name" value="GatB/YqeY motif"/>
    <property type="match status" value="1"/>
</dbReference>
<comment type="function">
    <text evidence="7 10">Allows the formation of correctly charged Asn-tRNA(Asn) or Gln-tRNA(Gln) through the transamidation of misacylated Asp-tRNA(Asn) or Glu-tRNA(Gln) in organisms which lack either or both of asparaginyl-tRNA or glutaminyl-tRNA synthetases. The reaction takes place in the presence of glutamine and ATP through an activated phospho-Asp-tRNA(Asn) or phospho-Glu-tRNA(Gln).</text>
</comment>
<dbReference type="EMBL" id="FRAJ01000022">
    <property type="protein sequence ID" value="SHK50281.1"/>
    <property type="molecule type" value="Genomic_DNA"/>
</dbReference>
<dbReference type="STRING" id="1121266.SAMN02745883_02197"/>
<dbReference type="PANTHER" id="PTHR11659">
    <property type="entry name" value="GLUTAMYL-TRNA GLN AMIDOTRANSFERASE SUBUNIT B MITOCHONDRIAL AND PROKARYOTIC PET112-RELATED"/>
    <property type="match status" value="1"/>
</dbReference>
<accession>A0A1M6T004</accession>
<evidence type="ECO:0000256" key="5">
    <source>
        <dbReference type="ARBA" id="ARBA00022840"/>
    </source>
</evidence>
<dbReference type="GO" id="GO:0006412">
    <property type="term" value="P:translation"/>
    <property type="evidence" value="ECO:0007669"/>
    <property type="project" value="UniProtKB-UniRule"/>
</dbReference>
<evidence type="ECO:0000256" key="2">
    <source>
        <dbReference type="ARBA" id="ARBA00011123"/>
    </source>
</evidence>
<dbReference type="InterPro" id="IPR042114">
    <property type="entry name" value="GatB_C_1"/>
</dbReference>
<keyword evidence="13" id="KW-1185">Reference proteome</keyword>
<evidence type="ECO:0000256" key="9">
    <source>
        <dbReference type="ARBA" id="ARBA00047913"/>
    </source>
</evidence>
<evidence type="ECO:0000313" key="13">
    <source>
        <dbReference type="Proteomes" id="UP000184082"/>
    </source>
</evidence>
<protein>
    <recommendedName>
        <fullName evidence="10">Aspartyl/glutamyl-tRNA(Asn/Gln) amidotransferase subunit B</fullName>
        <shortName evidence="10">Asp/Glu-ADT subunit B</shortName>
        <ecNumber evidence="10">6.3.5.-</ecNumber>
    </recommendedName>
</protein>
<dbReference type="InterPro" id="IPR018027">
    <property type="entry name" value="Asn/Gln_amidotransferase"/>
</dbReference>
<dbReference type="InterPro" id="IPR004413">
    <property type="entry name" value="GatB"/>
</dbReference>
<dbReference type="PROSITE" id="PS01234">
    <property type="entry name" value="GATB"/>
    <property type="match status" value="1"/>
</dbReference>
<evidence type="ECO:0000256" key="8">
    <source>
        <dbReference type="ARBA" id="ARBA00047380"/>
    </source>
</evidence>
<evidence type="ECO:0000313" key="12">
    <source>
        <dbReference type="EMBL" id="SHK50281.1"/>
    </source>
</evidence>
<evidence type="ECO:0000256" key="4">
    <source>
        <dbReference type="ARBA" id="ARBA00022741"/>
    </source>
</evidence>
<reference evidence="12 13" key="1">
    <citation type="submission" date="2016-11" db="EMBL/GenBank/DDBJ databases">
        <authorList>
            <person name="Jaros S."/>
            <person name="Januszkiewicz K."/>
            <person name="Wedrychowicz H."/>
        </authorList>
    </citation>
    <scope>NUCLEOTIDE SEQUENCE [LARGE SCALE GENOMIC DNA]</scope>
    <source>
        <strain evidence="12 13">DSM 14501</strain>
    </source>
</reference>